<comment type="caution">
    <text evidence="2">The sequence shown here is derived from an EMBL/GenBank/DDBJ whole genome shotgun (WGS) entry which is preliminary data.</text>
</comment>
<proteinExistence type="predicted"/>
<keyword evidence="3" id="KW-1185">Reference proteome</keyword>
<protein>
    <submittedName>
        <fullName evidence="2">Uncharacterized protein</fullName>
    </submittedName>
</protein>
<feature type="region of interest" description="Disordered" evidence="1">
    <location>
        <begin position="79"/>
        <end position="104"/>
    </location>
</feature>
<sequence>MSIYAKLCGWLIASHPNIEENFHSSFAADILTKQIWLQSQITSKQLTVTTAHLQQTRFVVVGVTLKNLLACLNIEARNDDNADGRSDTPGNPQDKTPPTTATKHCVPFPKAQDHPFQLEISAAARWTSVIGRDGQLVVNAASSSAGGHFADWQRQPVQGG</sequence>
<organism evidence="2 3">
    <name type="scientific">Trichinella pseudospiralis</name>
    <name type="common">Parasitic roundworm</name>
    <dbReference type="NCBI Taxonomy" id="6337"/>
    <lineage>
        <taxon>Eukaryota</taxon>
        <taxon>Metazoa</taxon>
        <taxon>Ecdysozoa</taxon>
        <taxon>Nematoda</taxon>
        <taxon>Enoplea</taxon>
        <taxon>Dorylaimia</taxon>
        <taxon>Trichinellida</taxon>
        <taxon>Trichinellidae</taxon>
        <taxon>Trichinella</taxon>
    </lineage>
</organism>
<evidence type="ECO:0000313" key="2">
    <source>
        <dbReference type="EMBL" id="KRY88138.1"/>
    </source>
</evidence>
<gene>
    <name evidence="2" type="ORF">T4D_1118</name>
</gene>
<reference evidence="2 3" key="1">
    <citation type="submission" date="2015-01" db="EMBL/GenBank/DDBJ databases">
        <title>Evolution of Trichinella species and genotypes.</title>
        <authorList>
            <person name="Korhonen P.K."/>
            <person name="Edoardo P."/>
            <person name="Giuseppe L.R."/>
            <person name="Gasser R.B."/>
        </authorList>
    </citation>
    <scope>NUCLEOTIDE SEQUENCE [LARGE SCALE GENOMIC DNA]</scope>
    <source>
        <strain evidence="2">ISS470</strain>
    </source>
</reference>
<dbReference type="EMBL" id="JYDT01000045">
    <property type="protein sequence ID" value="KRY88138.1"/>
    <property type="molecule type" value="Genomic_DNA"/>
</dbReference>
<evidence type="ECO:0000313" key="3">
    <source>
        <dbReference type="Proteomes" id="UP000054995"/>
    </source>
</evidence>
<accession>A0A0V1FQ38</accession>
<evidence type="ECO:0000256" key="1">
    <source>
        <dbReference type="SAM" id="MobiDB-lite"/>
    </source>
</evidence>
<dbReference type="AlphaFoldDB" id="A0A0V1FQ38"/>
<feature type="compositionally biased region" description="Polar residues" evidence="1">
    <location>
        <begin position="88"/>
        <end position="102"/>
    </location>
</feature>
<dbReference type="Proteomes" id="UP000054995">
    <property type="component" value="Unassembled WGS sequence"/>
</dbReference>
<name>A0A0V1FQ38_TRIPS</name>